<accession>A0AAV6UX28</accession>
<dbReference type="Pfam" id="PF12799">
    <property type="entry name" value="LRR_4"/>
    <property type="match status" value="1"/>
</dbReference>
<dbReference type="InterPro" id="IPR003591">
    <property type="entry name" value="Leu-rich_rpt_typical-subtyp"/>
</dbReference>
<dbReference type="GO" id="GO:0005737">
    <property type="term" value="C:cytoplasm"/>
    <property type="evidence" value="ECO:0007669"/>
    <property type="project" value="TreeGrafter"/>
</dbReference>
<dbReference type="InterPro" id="IPR050216">
    <property type="entry name" value="LRR_domain-containing"/>
</dbReference>
<dbReference type="EMBL" id="JAFNEN010000251">
    <property type="protein sequence ID" value="KAG8188045.1"/>
    <property type="molecule type" value="Genomic_DNA"/>
</dbReference>
<dbReference type="Proteomes" id="UP000827092">
    <property type="component" value="Unassembled WGS sequence"/>
</dbReference>
<evidence type="ECO:0000313" key="4">
    <source>
        <dbReference type="Proteomes" id="UP000827092"/>
    </source>
</evidence>
<dbReference type="InterPro" id="IPR025875">
    <property type="entry name" value="Leu-rich_rpt_4"/>
</dbReference>
<dbReference type="InterPro" id="IPR032675">
    <property type="entry name" value="LRR_dom_sf"/>
</dbReference>
<evidence type="ECO:0000313" key="3">
    <source>
        <dbReference type="EMBL" id="KAG8188045.1"/>
    </source>
</evidence>
<keyword evidence="1" id="KW-0433">Leucine-rich repeat</keyword>
<dbReference type="InterPro" id="IPR001611">
    <property type="entry name" value="Leu-rich_rpt"/>
</dbReference>
<dbReference type="SMART" id="SM00369">
    <property type="entry name" value="LRR_TYP"/>
    <property type="match status" value="14"/>
</dbReference>
<sequence>MEDICLQSQDLSEVPSSILEEKVKRLNLEFNNIASLPLELCQKLPHLTFLSLNGNMLETLPSNIGSLTGLTEFYLKENSLTALPESIIQLKNLKKLHLTGNNLKKLPENIHFLENLHELVADENTIKNLPSSFGGLKLLSHLNLSFNEIENLSDNFGGLESLKELDLSNNCLTSLPENFSLLPSLEVLDLNSNKINKLPNTFQSAYCLKKILVAQNILSEIPRWFSKMKNVKEVFLSENNLHGDPFPEDFGSDCDNLEQLDVSGNNITSLPESIGKLKSLTFLDLGSSFDELERNPMISNGNDIVYLPSTFCGLQNISKLELDENQIKELPHDFGLLSNLAYLDLSHNLLQALPDSFGHLKNLKVCLLSMNYMKSLPESFGMLPSIEDLKLDLNLLEELPESFEKLTTLINLDLYKNCLKEFPKSLKNLKFLKGLDLRENNFGSTLDALALAYEPSYPIRDPEQENNWRGRKRPDIQPNAWVEKKTPAVMNKEHLENDILYNAMVSASSLWRKHGQTDIRSKNPNALATNDLNQINGYPEKETSNEELIGTFLVNNVTSCKQEIENVVDTITDELQCKTLDDESIVENETEFWDENVQSNVSSKSSSVSSEENLVDTDFEDCDFETDCKIDFPKNFTRTYEHTTNNLPSEVNELFIPSDLHISTACGPEMWDTIEDGQFDDADS</sequence>
<dbReference type="AlphaFoldDB" id="A0AAV6UX28"/>
<dbReference type="Pfam" id="PF13855">
    <property type="entry name" value="LRR_8"/>
    <property type="match status" value="3"/>
</dbReference>
<name>A0AAV6UX28_9ARAC</name>
<dbReference type="SMART" id="SM00364">
    <property type="entry name" value="LRR_BAC"/>
    <property type="match status" value="11"/>
</dbReference>
<gene>
    <name evidence="3" type="ORF">JTE90_009919</name>
</gene>
<dbReference type="PANTHER" id="PTHR48051">
    <property type="match status" value="1"/>
</dbReference>
<reference evidence="3 4" key="1">
    <citation type="journal article" date="2022" name="Nat. Ecol. Evol.">
        <title>A masculinizing supergene underlies an exaggerated male reproductive morph in a spider.</title>
        <authorList>
            <person name="Hendrickx F."/>
            <person name="De Corte Z."/>
            <person name="Sonet G."/>
            <person name="Van Belleghem S.M."/>
            <person name="Kostlbacher S."/>
            <person name="Vangestel C."/>
        </authorList>
    </citation>
    <scope>NUCLEOTIDE SEQUENCE [LARGE SCALE GENOMIC DNA]</scope>
    <source>
        <strain evidence="3">W744_W776</strain>
    </source>
</reference>
<proteinExistence type="predicted"/>
<keyword evidence="4" id="KW-1185">Reference proteome</keyword>
<dbReference type="SUPFAM" id="SSF52058">
    <property type="entry name" value="L domain-like"/>
    <property type="match status" value="1"/>
</dbReference>
<evidence type="ECO:0000256" key="2">
    <source>
        <dbReference type="ARBA" id="ARBA00022737"/>
    </source>
</evidence>
<keyword evidence="2" id="KW-0677">Repeat</keyword>
<dbReference type="SUPFAM" id="SSF52047">
    <property type="entry name" value="RNI-like"/>
    <property type="match status" value="1"/>
</dbReference>
<organism evidence="3 4">
    <name type="scientific">Oedothorax gibbosus</name>
    <dbReference type="NCBI Taxonomy" id="931172"/>
    <lineage>
        <taxon>Eukaryota</taxon>
        <taxon>Metazoa</taxon>
        <taxon>Ecdysozoa</taxon>
        <taxon>Arthropoda</taxon>
        <taxon>Chelicerata</taxon>
        <taxon>Arachnida</taxon>
        <taxon>Araneae</taxon>
        <taxon>Araneomorphae</taxon>
        <taxon>Entelegynae</taxon>
        <taxon>Araneoidea</taxon>
        <taxon>Linyphiidae</taxon>
        <taxon>Erigoninae</taxon>
        <taxon>Oedothorax</taxon>
    </lineage>
</organism>
<dbReference type="Gene3D" id="3.80.10.10">
    <property type="entry name" value="Ribonuclease Inhibitor"/>
    <property type="match status" value="3"/>
</dbReference>
<protein>
    <submittedName>
        <fullName evidence="3">Uncharacterized protein</fullName>
    </submittedName>
</protein>
<comment type="caution">
    <text evidence="3">The sequence shown here is derived from an EMBL/GenBank/DDBJ whole genome shotgun (WGS) entry which is preliminary data.</text>
</comment>
<dbReference type="PROSITE" id="PS51450">
    <property type="entry name" value="LRR"/>
    <property type="match status" value="5"/>
</dbReference>
<dbReference type="PRINTS" id="PR00019">
    <property type="entry name" value="LEURICHRPT"/>
</dbReference>
<dbReference type="SMART" id="SM00365">
    <property type="entry name" value="LRR_SD22"/>
    <property type="match status" value="7"/>
</dbReference>
<dbReference type="PANTHER" id="PTHR48051:SF1">
    <property type="entry name" value="RAS SUPPRESSOR PROTEIN 1"/>
    <property type="match status" value="1"/>
</dbReference>
<evidence type="ECO:0000256" key="1">
    <source>
        <dbReference type="ARBA" id="ARBA00022614"/>
    </source>
</evidence>